<proteinExistence type="predicted"/>
<dbReference type="Proteomes" id="UP000019109">
    <property type="component" value="Unassembled WGS sequence"/>
</dbReference>
<evidence type="ECO:0000259" key="1">
    <source>
        <dbReference type="Pfam" id="PF07859"/>
    </source>
</evidence>
<dbReference type="AlphaFoldDB" id="W4V9L1"/>
<dbReference type="Pfam" id="PF07859">
    <property type="entry name" value="Abhydrolase_3"/>
    <property type="match status" value="1"/>
</dbReference>
<dbReference type="Gene3D" id="3.40.50.1820">
    <property type="entry name" value="alpha/beta hydrolase"/>
    <property type="match status" value="1"/>
</dbReference>
<dbReference type="GO" id="GO:0004806">
    <property type="term" value="F:triacylglycerol lipase activity"/>
    <property type="evidence" value="ECO:0007669"/>
    <property type="project" value="TreeGrafter"/>
</dbReference>
<dbReference type="EMBL" id="BAVR01000048">
    <property type="protein sequence ID" value="GAE89876.1"/>
    <property type="molecule type" value="Genomic_DNA"/>
</dbReference>
<organism evidence="2 3">
    <name type="scientific">Acetivibrio straminisolvens JCM 21531</name>
    <dbReference type="NCBI Taxonomy" id="1294263"/>
    <lineage>
        <taxon>Bacteria</taxon>
        <taxon>Bacillati</taxon>
        <taxon>Bacillota</taxon>
        <taxon>Clostridia</taxon>
        <taxon>Eubacteriales</taxon>
        <taxon>Oscillospiraceae</taxon>
        <taxon>Acetivibrio</taxon>
    </lineage>
</organism>
<gene>
    <name evidence="2" type="ORF">JCM21531_3443</name>
</gene>
<dbReference type="PANTHER" id="PTHR23025:SF4">
    <property type="entry name" value="ALPHA_BETA HYDROLASE FOLD-3 DOMAIN-CONTAINING PROTEIN"/>
    <property type="match status" value="1"/>
</dbReference>
<comment type="caution">
    <text evidence="2">The sequence shown here is derived from an EMBL/GenBank/DDBJ whole genome shotgun (WGS) entry which is preliminary data.</text>
</comment>
<sequence>MANQTRNTVVSVDYRLAPEHPFPKGLEDCYDTTREFFKNLDILDCKAEDITLIGDSAGGNLAAAVSLMARDRGEFLPKRQILIYPSTYNDHSETSPFPSIRENGTGFLLTSEKIRNYMDMYAPRKEDRLSPYLAPLLAQDLFKQPDTLIITAEYDPLRDEGEAYGARLKEYGNNVKMYRMKDAVHGFFSLPWKSQYVIRTYEIINWFLSSYNGQSEELI</sequence>
<name>W4V9L1_9FIRM</name>
<protein>
    <submittedName>
        <fullName evidence="2">Possible carboxylesterase or lipase</fullName>
    </submittedName>
</protein>
<dbReference type="InterPro" id="IPR029058">
    <property type="entry name" value="AB_hydrolase_fold"/>
</dbReference>
<feature type="domain" description="Alpha/beta hydrolase fold-3" evidence="1">
    <location>
        <begin position="1"/>
        <end position="188"/>
    </location>
</feature>
<keyword evidence="3" id="KW-1185">Reference proteome</keyword>
<dbReference type="GO" id="GO:0004771">
    <property type="term" value="F:sterol ester esterase activity"/>
    <property type="evidence" value="ECO:0007669"/>
    <property type="project" value="TreeGrafter"/>
</dbReference>
<evidence type="ECO:0000313" key="2">
    <source>
        <dbReference type="EMBL" id="GAE89876.1"/>
    </source>
</evidence>
<dbReference type="STRING" id="1294263.JCM21531_3443"/>
<evidence type="ECO:0000313" key="3">
    <source>
        <dbReference type="Proteomes" id="UP000019109"/>
    </source>
</evidence>
<dbReference type="GO" id="GO:0005829">
    <property type="term" value="C:cytosol"/>
    <property type="evidence" value="ECO:0007669"/>
    <property type="project" value="TreeGrafter"/>
</dbReference>
<dbReference type="PANTHER" id="PTHR23025">
    <property type="entry name" value="TRIACYLGLYCEROL LIPASE"/>
    <property type="match status" value="1"/>
</dbReference>
<dbReference type="SUPFAM" id="SSF53474">
    <property type="entry name" value="alpha/beta-Hydrolases"/>
    <property type="match status" value="1"/>
</dbReference>
<dbReference type="InterPro" id="IPR013094">
    <property type="entry name" value="AB_hydrolase_3"/>
</dbReference>
<dbReference type="GO" id="GO:0019433">
    <property type="term" value="P:triglyceride catabolic process"/>
    <property type="evidence" value="ECO:0007669"/>
    <property type="project" value="TreeGrafter"/>
</dbReference>
<reference evidence="2" key="1">
    <citation type="journal article" date="2014" name="Genome Announc.">
        <title>Draft Genome Sequence of Clostridium straminisolvens Strain JCM 21531T, Isolated from a Cellulose-Degrading Bacterial Community.</title>
        <authorList>
            <person name="Yuki M."/>
            <person name="Oshima K."/>
            <person name="Suda W."/>
            <person name="Sakamoto M."/>
            <person name="Kitamura K."/>
            <person name="Iida T."/>
            <person name="Hattori M."/>
            <person name="Ohkuma M."/>
        </authorList>
    </citation>
    <scope>NUCLEOTIDE SEQUENCE [LARGE SCALE GENOMIC DNA]</scope>
    <source>
        <strain evidence="2">JCM 21531</strain>
    </source>
</reference>
<accession>W4V9L1</accession>